<dbReference type="Gramene" id="rna38248">
    <property type="protein sequence ID" value="RHN44161.1"/>
    <property type="gene ID" value="gene38248"/>
</dbReference>
<dbReference type="EMBL" id="PSQE01000007">
    <property type="protein sequence ID" value="RHN44161.1"/>
    <property type="molecule type" value="Genomic_DNA"/>
</dbReference>
<proteinExistence type="predicted"/>
<reference evidence="2" key="1">
    <citation type="journal article" date="2018" name="Nat. Plants">
        <title>Whole-genome landscape of Medicago truncatula symbiotic genes.</title>
        <authorList>
            <person name="Pecrix Y."/>
            <person name="Staton S.E."/>
            <person name="Sallet E."/>
            <person name="Lelandais-Briere C."/>
            <person name="Moreau S."/>
            <person name="Carrere S."/>
            <person name="Blein T."/>
            <person name="Jardinaud M.F."/>
            <person name="Latrasse D."/>
            <person name="Zouine M."/>
            <person name="Zahm M."/>
            <person name="Kreplak J."/>
            <person name="Mayjonade B."/>
            <person name="Satge C."/>
            <person name="Perez M."/>
            <person name="Cauet S."/>
            <person name="Marande W."/>
            <person name="Chantry-Darmon C."/>
            <person name="Lopez-Roques C."/>
            <person name="Bouchez O."/>
            <person name="Berard A."/>
            <person name="Debelle F."/>
            <person name="Munos S."/>
            <person name="Bendahmane A."/>
            <person name="Berges H."/>
            <person name="Niebel A."/>
            <person name="Buitink J."/>
            <person name="Frugier F."/>
            <person name="Benhamed M."/>
            <person name="Crespi M."/>
            <person name="Gouzy J."/>
            <person name="Gamas P."/>
        </authorList>
    </citation>
    <scope>NUCLEOTIDE SEQUENCE [LARGE SCALE GENOMIC DNA]</scope>
    <source>
        <strain evidence="2">cv. Jemalong A17</strain>
    </source>
</reference>
<accession>A0A396GVD2</accession>
<comment type="caution">
    <text evidence="1">The sequence shown here is derived from an EMBL/GenBank/DDBJ whole genome shotgun (WGS) entry which is preliminary data.</text>
</comment>
<evidence type="ECO:0000313" key="1">
    <source>
        <dbReference type="EMBL" id="RHN44161.1"/>
    </source>
</evidence>
<name>A0A396GVD2_MEDTR</name>
<dbReference type="AlphaFoldDB" id="A0A396GVD2"/>
<dbReference type="Proteomes" id="UP000265566">
    <property type="component" value="Chromosome 7"/>
</dbReference>
<sequence length="53" mass="6269">MAINLRMYISPNIIKVMKRLQMNIVLFGQSFFNQHFHHNANTLMCNFVDVLTI</sequence>
<organism evidence="1 2">
    <name type="scientific">Medicago truncatula</name>
    <name type="common">Barrel medic</name>
    <name type="synonym">Medicago tribuloides</name>
    <dbReference type="NCBI Taxonomy" id="3880"/>
    <lineage>
        <taxon>Eukaryota</taxon>
        <taxon>Viridiplantae</taxon>
        <taxon>Streptophyta</taxon>
        <taxon>Embryophyta</taxon>
        <taxon>Tracheophyta</taxon>
        <taxon>Spermatophyta</taxon>
        <taxon>Magnoliopsida</taxon>
        <taxon>eudicotyledons</taxon>
        <taxon>Gunneridae</taxon>
        <taxon>Pentapetalae</taxon>
        <taxon>rosids</taxon>
        <taxon>fabids</taxon>
        <taxon>Fabales</taxon>
        <taxon>Fabaceae</taxon>
        <taxon>Papilionoideae</taxon>
        <taxon>50 kb inversion clade</taxon>
        <taxon>NPAAA clade</taxon>
        <taxon>Hologalegina</taxon>
        <taxon>IRL clade</taxon>
        <taxon>Trifolieae</taxon>
        <taxon>Medicago</taxon>
    </lineage>
</organism>
<evidence type="ECO:0000313" key="2">
    <source>
        <dbReference type="Proteomes" id="UP000265566"/>
    </source>
</evidence>
<gene>
    <name evidence="1" type="ORF">MtrunA17_Chr7g0216401</name>
</gene>
<protein>
    <submittedName>
        <fullName evidence="1">Uncharacterized protein</fullName>
    </submittedName>
</protein>